<dbReference type="Proteomes" id="UP001162741">
    <property type="component" value="Chromosome"/>
</dbReference>
<dbReference type="Gene3D" id="1.10.287.130">
    <property type="match status" value="1"/>
</dbReference>
<dbReference type="RefSeq" id="WP_264283482.1">
    <property type="nucleotide sequence ID" value="NZ_CP107006.1"/>
</dbReference>
<evidence type="ECO:0000256" key="4">
    <source>
        <dbReference type="ARBA" id="ARBA00022777"/>
    </source>
</evidence>
<protein>
    <recommendedName>
        <fullName evidence="2">histidine kinase</fullName>
        <ecNumber evidence="2">2.7.13.3</ecNumber>
    </recommendedName>
</protein>
<dbReference type="PANTHER" id="PTHR42878:SF15">
    <property type="entry name" value="BACTERIOPHYTOCHROME"/>
    <property type="match status" value="1"/>
</dbReference>
<dbReference type="Pfam" id="PF00512">
    <property type="entry name" value="HisKA"/>
    <property type="match status" value="1"/>
</dbReference>
<dbReference type="CDD" id="cd00082">
    <property type="entry name" value="HisKA"/>
    <property type="match status" value="1"/>
</dbReference>
<keyword evidence="7" id="KW-1185">Reference proteome</keyword>
<dbReference type="InterPro" id="IPR050351">
    <property type="entry name" value="BphY/WalK/GraS-like"/>
</dbReference>
<dbReference type="SMART" id="SM00388">
    <property type="entry name" value="HisKA"/>
    <property type="match status" value="1"/>
</dbReference>
<organism evidence="6 7">
    <name type="scientific">Chitinophaga horti</name>
    <dbReference type="NCBI Taxonomy" id="2920382"/>
    <lineage>
        <taxon>Bacteria</taxon>
        <taxon>Pseudomonadati</taxon>
        <taxon>Bacteroidota</taxon>
        <taxon>Chitinophagia</taxon>
        <taxon>Chitinophagales</taxon>
        <taxon>Chitinophagaceae</taxon>
        <taxon>Chitinophaga</taxon>
    </lineage>
</organism>
<dbReference type="InterPro" id="IPR003661">
    <property type="entry name" value="HisK_dim/P_dom"/>
</dbReference>
<evidence type="ECO:0000256" key="1">
    <source>
        <dbReference type="ARBA" id="ARBA00000085"/>
    </source>
</evidence>
<dbReference type="EMBL" id="CP107006">
    <property type="protein sequence ID" value="UYQ95804.1"/>
    <property type="molecule type" value="Genomic_DNA"/>
</dbReference>
<proteinExistence type="predicted"/>
<evidence type="ECO:0000259" key="5">
    <source>
        <dbReference type="SMART" id="SM00388"/>
    </source>
</evidence>
<keyword evidence="3" id="KW-0808">Transferase</keyword>
<sequence length="111" mass="12413">MAAALTAYCSNPPQKSGPPWYMRSNEDLQQFAHVASHDLKEPLRKIKFFINRLQNDAETHLSDNGNVFLDKVIASAQRMSSMIEGVLSYSSTTSTEVPTSLVNLNGEDYFK</sequence>
<dbReference type="PANTHER" id="PTHR42878">
    <property type="entry name" value="TWO-COMPONENT HISTIDINE KINASE"/>
    <property type="match status" value="1"/>
</dbReference>
<dbReference type="SUPFAM" id="SSF47384">
    <property type="entry name" value="Homodimeric domain of signal transducing histidine kinase"/>
    <property type="match status" value="1"/>
</dbReference>
<feature type="domain" description="Signal transduction histidine kinase dimerisation/phosphoacceptor" evidence="5">
    <location>
        <begin position="27"/>
        <end position="95"/>
    </location>
</feature>
<evidence type="ECO:0000313" key="7">
    <source>
        <dbReference type="Proteomes" id="UP001162741"/>
    </source>
</evidence>
<reference evidence="6" key="1">
    <citation type="submission" date="2022-10" db="EMBL/GenBank/DDBJ databases">
        <title>Chitinophaga sp. nov., isolated from soil.</title>
        <authorList>
            <person name="Jeon C.O."/>
        </authorList>
    </citation>
    <scope>NUCLEOTIDE SEQUENCE</scope>
    <source>
        <strain evidence="6">R8</strain>
    </source>
</reference>
<name>A0ABY6JBX3_9BACT</name>
<evidence type="ECO:0000256" key="3">
    <source>
        <dbReference type="ARBA" id="ARBA00022679"/>
    </source>
</evidence>
<gene>
    <name evidence="6" type="ORF">MKQ68_11895</name>
</gene>
<dbReference type="InterPro" id="IPR036097">
    <property type="entry name" value="HisK_dim/P_sf"/>
</dbReference>
<comment type="catalytic activity">
    <reaction evidence="1">
        <text>ATP + protein L-histidine = ADP + protein N-phospho-L-histidine.</text>
        <dbReference type="EC" id="2.7.13.3"/>
    </reaction>
</comment>
<evidence type="ECO:0000313" key="6">
    <source>
        <dbReference type="EMBL" id="UYQ95804.1"/>
    </source>
</evidence>
<keyword evidence="4" id="KW-0418">Kinase</keyword>
<evidence type="ECO:0000256" key="2">
    <source>
        <dbReference type="ARBA" id="ARBA00012438"/>
    </source>
</evidence>
<accession>A0ABY6JBX3</accession>
<dbReference type="EC" id="2.7.13.3" evidence="2"/>